<comment type="caution">
    <text evidence="2">The sequence shown here is derived from an EMBL/GenBank/DDBJ whole genome shotgun (WGS) entry which is preliminary data.</text>
</comment>
<proteinExistence type="predicted"/>
<keyword evidence="1" id="KW-0812">Transmembrane</keyword>
<evidence type="ECO:0000256" key="1">
    <source>
        <dbReference type="SAM" id="Phobius"/>
    </source>
</evidence>
<evidence type="ECO:0000313" key="3">
    <source>
        <dbReference type="Proteomes" id="UP001173597"/>
    </source>
</evidence>
<feature type="transmembrane region" description="Helical" evidence="1">
    <location>
        <begin position="63"/>
        <end position="81"/>
    </location>
</feature>
<accession>A0AAW6XE66</accession>
<dbReference type="AlphaFoldDB" id="A0AAW6XE66"/>
<name>A0AAW6XE66_9GAMM</name>
<dbReference type="Proteomes" id="UP001173597">
    <property type="component" value="Unassembled WGS sequence"/>
</dbReference>
<dbReference type="EMBL" id="JARTLO010000040">
    <property type="protein sequence ID" value="MDK4768709.1"/>
    <property type="molecule type" value="Genomic_DNA"/>
</dbReference>
<organism evidence="2 3">
    <name type="scientific">Serratia nevei</name>
    <dbReference type="NCBI Taxonomy" id="2703794"/>
    <lineage>
        <taxon>Bacteria</taxon>
        <taxon>Pseudomonadati</taxon>
        <taxon>Pseudomonadota</taxon>
        <taxon>Gammaproteobacteria</taxon>
        <taxon>Enterobacterales</taxon>
        <taxon>Yersiniaceae</taxon>
        <taxon>Serratia</taxon>
    </lineage>
</organism>
<protein>
    <recommendedName>
        <fullName evidence="4">Phage abortive infection protein</fullName>
    </recommendedName>
</protein>
<evidence type="ECO:0000313" key="2">
    <source>
        <dbReference type="EMBL" id="MDK4768709.1"/>
    </source>
</evidence>
<evidence type="ECO:0008006" key="4">
    <source>
        <dbReference type="Google" id="ProtNLM"/>
    </source>
</evidence>
<sequence length="329" mass="38041">MKKAIDFKFLQLNERKLSEQWMFWLSISIPLALSITLSIPLWLQTKINISPEGYDNFLRIFKLPIGVLSLSIPLVAIVAHIHRTIQTAEQIQTTRRKNAADSFFSHHKFMIEALGKVPTNDIALSNSPVEYKIGDPYQLYDNFFTHSSYENGINTSFLVKATSSIEREINKIEEYLIKSRDNEGNKIEKIYSLREISDSIRTIERNLTIAVPKFKTNNLVMDRVDGVTVLHVMDYRDEPELKERLRSLVYITKKIFQIINKPYLEPDTVCFYSNLSTPNYCFFNEVFDDVVLTKMSIFHGITVNGASKYDKHYQEYSSTLAKRKAANAV</sequence>
<dbReference type="RefSeq" id="WP_201621467.1">
    <property type="nucleotide sequence ID" value="NZ_JARTLO010000040.1"/>
</dbReference>
<keyword evidence="1" id="KW-0472">Membrane</keyword>
<gene>
    <name evidence="2" type="ORF">P9854_23300</name>
</gene>
<keyword evidence="1" id="KW-1133">Transmembrane helix</keyword>
<reference evidence="2" key="1">
    <citation type="submission" date="2023-01" db="EMBL/GenBank/DDBJ databases">
        <title>Genomic dissection of endemic carbapenem resistance: metallo-beta-lactamase gene dissemination through clonal, plasmid and integron transfer pathways.</title>
        <authorList>
            <person name="Macesic N."/>
        </authorList>
    </citation>
    <scope>NUCLEOTIDE SEQUENCE</scope>
    <source>
        <strain evidence="2">CPO573</strain>
    </source>
</reference>
<feature type="transmembrane region" description="Helical" evidence="1">
    <location>
        <begin position="21"/>
        <end position="43"/>
    </location>
</feature>